<feature type="region of interest" description="Disordered" evidence="1">
    <location>
        <begin position="48"/>
        <end position="95"/>
    </location>
</feature>
<keyword evidence="3" id="KW-1185">Reference proteome</keyword>
<sequence>MSFSRYSCRSQRDICSARMLRSALLRLHPRALGPRPISFRFTSSQATVSQEADDQGAEEVWGTSCGAGPSRRPLGEQRPPAHSVSEQNARSSSARRLRSVLPSIIDQSCTYTSLRRRMSAAGLPSIDRLSRLQLHILLHALLRLAPDRPVTTHVLRRAVMQGASRHHRGLIHQTTLASFFSLDPIPPDQSSLKEPIRATSPNATFTDFASRRPSRRLRLLLHTLQRLQHSRHPRPLEVYYSVVEHCLAENKFDIAAKVYVGLVEEWVTEGRVAIGADPSDFYAGGGPPRDREKREMKSELLKMWWRDVRSWALPGEVISPHDRLDLWHPVNLSLGEKLIRFPIPVPCSPPKLVPPPGPYLLARILETFKLDPDKATPAEFAASMRACAMLASLVLSRTIPHISCNVLLDTLSQTQLWPPVYPESFTEPPRQEDAWAYQASTHIHLALASLLWRIPFCPLPIPRRIGGVSGAHLYMTRSISMRGCLVLIRYTLDRVRYPEALKRLMPHVNRSFGRVASSMRSVYNVFTSGTSKLGLKWFADKSMGDLFAGTALSEEQLLARTLRYGDGTWAAPKYKAPVLDNRRTIGKDYDDFRYRRPTTVIDEDQERSALATFEKAESILPKAQVDMVPNEESVIALLDSLAATGQFYRLRQSIYRLVPFLSFAKWMEKDLVNTLLTQHRVEPGYSGRPHAGNLSPRLYSALLRAIQKADNDTTANWAYLAHRVFRLALKAEFEFAKEYRKTIGDPTAIVSPQYRLCRDDFETMLRIWGLRTVYRVNGLAEANEAYWRMKAPAQPEDMIWAVYLEARSRVEVGDFEFGWDIFDLVLRGMAQRWGLNEPGLLFGRDYMRQRECLKMVLTDMEAFGFSPRVNWVRKVMHVKDDEIEGFGFLREKEIWWPIPGEEEQEQVLPEPVGMISDERLRLLMRLEMGHGWKTNEDQNNRETVNVVSSA</sequence>
<gene>
    <name evidence="2" type="ORF">BCR39DRAFT_515652</name>
</gene>
<dbReference type="STRING" id="71784.A0A1Y2BJY7"/>
<evidence type="ECO:0000313" key="2">
    <source>
        <dbReference type="EMBL" id="ORY34927.1"/>
    </source>
</evidence>
<evidence type="ECO:0000313" key="3">
    <source>
        <dbReference type="Proteomes" id="UP000193986"/>
    </source>
</evidence>
<dbReference type="OrthoDB" id="2554293at2759"/>
<dbReference type="EMBL" id="MCFC01000002">
    <property type="protein sequence ID" value="ORY34927.1"/>
    <property type="molecule type" value="Genomic_DNA"/>
</dbReference>
<dbReference type="AlphaFoldDB" id="A0A1Y2BJY7"/>
<organism evidence="2 3">
    <name type="scientific">Naematelia encephala</name>
    <dbReference type="NCBI Taxonomy" id="71784"/>
    <lineage>
        <taxon>Eukaryota</taxon>
        <taxon>Fungi</taxon>
        <taxon>Dikarya</taxon>
        <taxon>Basidiomycota</taxon>
        <taxon>Agaricomycotina</taxon>
        <taxon>Tremellomycetes</taxon>
        <taxon>Tremellales</taxon>
        <taxon>Naemateliaceae</taxon>
        <taxon>Naematelia</taxon>
    </lineage>
</organism>
<evidence type="ECO:0000256" key="1">
    <source>
        <dbReference type="SAM" id="MobiDB-lite"/>
    </source>
</evidence>
<protein>
    <submittedName>
        <fullName evidence="2">Uncharacterized protein</fullName>
    </submittedName>
</protein>
<name>A0A1Y2BJY7_9TREE</name>
<comment type="caution">
    <text evidence="2">The sequence shown here is derived from an EMBL/GenBank/DDBJ whole genome shotgun (WGS) entry which is preliminary data.</text>
</comment>
<proteinExistence type="predicted"/>
<accession>A0A1Y2BJY7</accession>
<dbReference type="InParanoid" id="A0A1Y2BJY7"/>
<dbReference type="Proteomes" id="UP000193986">
    <property type="component" value="Unassembled WGS sequence"/>
</dbReference>
<reference evidence="2 3" key="1">
    <citation type="submission" date="2016-07" db="EMBL/GenBank/DDBJ databases">
        <title>Pervasive Adenine N6-methylation of Active Genes in Fungi.</title>
        <authorList>
            <consortium name="DOE Joint Genome Institute"/>
            <person name="Mondo S.J."/>
            <person name="Dannebaum R.O."/>
            <person name="Kuo R.C."/>
            <person name="Labutti K."/>
            <person name="Haridas S."/>
            <person name="Kuo A."/>
            <person name="Salamov A."/>
            <person name="Ahrendt S.R."/>
            <person name="Lipzen A."/>
            <person name="Sullivan W."/>
            <person name="Andreopoulos W.B."/>
            <person name="Clum A."/>
            <person name="Lindquist E."/>
            <person name="Daum C."/>
            <person name="Ramamoorthy G.K."/>
            <person name="Gryganskyi A."/>
            <person name="Culley D."/>
            <person name="Magnuson J.K."/>
            <person name="James T.Y."/>
            <person name="O'Malley M.A."/>
            <person name="Stajich J.E."/>
            <person name="Spatafora J.W."/>
            <person name="Visel A."/>
            <person name="Grigoriev I.V."/>
        </authorList>
    </citation>
    <scope>NUCLEOTIDE SEQUENCE [LARGE SCALE GENOMIC DNA]</scope>
    <source>
        <strain evidence="2 3">68-887.2</strain>
    </source>
</reference>